<sequence>MINGKQHVDLHLTKGAEAGGEAARGAHQSEAAGGRRRRLIHTKERARAPLASADAARRRPSSLMNFKIGIESVTGSKEVRIGTKWDQDQDRLHHRDWKQKQHGDLNCNYTWIEIIILRAASNLRICKNIKVGHKFHKFLTPQLTPVVVGYEEFGLHAEPHERTSEEQQRDRHKTTTADCGSSSTLLASRPRLGAPERGTSEARLPRT</sequence>
<name>A0A4C1Y0I6_EUMVA</name>
<reference evidence="2 3" key="1">
    <citation type="journal article" date="2019" name="Commun. Biol.">
        <title>The bagworm genome reveals a unique fibroin gene that provides high tensile strength.</title>
        <authorList>
            <person name="Kono N."/>
            <person name="Nakamura H."/>
            <person name="Ohtoshi R."/>
            <person name="Tomita M."/>
            <person name="Numata K."/>
            <person name="Arakawa K."/>
        </authorList>
    </citation>
    <scope>NUCLEOTIDE SEQUENCE [LARGE SCALE GENOMIC DNA]</scope>
</reference>
<evidence type="ECO:0000313" key="2">
    <source>
        <dbReference type="EMBL" id="GBP68037.1"/>
    </source>
</evidence>
<evidence type="ECO:0000256" key="1">
    <source>
        <dbReference type="SAM" id="MobiDB-lite"/>
    </source>
</evidence>
<comment type="caution">
    <text evidence="2">The sequence shown here is derived from an EMBL/GenBank/DDBJ whole genome shotgun (WGS) entry which is preliminary data.</text>
</comment>
<feature type="compositionally biased region" description="Basic and acidic residues" evidence="1">
    <location>
        <begin position="198"/>
        <end position="207"/>
    </location>
</feature>
<dbReference type="AlphaFoldDB" id="A0A4C1Y0I6"/>
<gene>
    <name evidence="2" type="ORF">EVAR_103997_1</name>
</gene>
<feature type="compositionally biased region" description="Basic and acidic residues" evidence="1">
    <location>
        <begin position="158"/>
        <end position="175"/>
    </location>
</feature>
<protein>
    <submittedName>
        <fullName evidence="2">Uncharacterized protein</fullName>
    </submittedName>
</protein>
<keyword evidence="3" id="KW-1185">Reference proteome</keyword>
<feature type="region of interest" description="Disordered" evidence="1">
    <location>
        <begin position="158"/>
        <end position="207"/>
    </location>
</feature>
<dbReference type="Proteomes" id="UP000299102">
    <property type="component" value="Unassembled WGS sequence"/>
</dbReference>
<feature type="compositionally biased region" description="Low complexity" evidence="1">
    <location>
        <begin position="15"/>
        <end position="26"/>
    </location>
</feature>
<feature type="region of interest" description="Disordered" evidence="1">
    <location>
        <begin position="15"/>
        <end position="54"/>
    </location>
</feature>
<accession>A0A4C1Y0I6</accession>
<feature type="compositionally biased region" description="Polar residues" evidence="1">
    <location>
        <begin position="176"/>
        <end position="186"/>
    </location>
</feature>
<proteinExistence type="predicted"/>
<dbReference type="EMBL" id="BGZK01000999">
    <property type="protein sequence ID" value="GBP68037.1"/>
    <property type="molecule type" value="Genomic_DNA"/>
</dbReference>
<evidence type="ECO:0000313" key="3">
    <source>
        <dbReference type="Proteomes" id="UP000299102"/>
    </source>
</evidence>
<organism evidence="2 3">
    <name type="scientific">Eumeta variegata</name>
    <name type="common">Bagworm moth</name>
    <name type="synonym">Eumeta japonica</name>
    <dbReference type="NCBI Taxonomy" id="151549"/>
    <lineage>
        <taxon>Eukaryota</taxon>
        <taxon>Metazoa</taxon>
        <taxon>Ecdysozoa</taxon>
        <taxon>Arthropoda</taxon>
        <taxon>Hexapoda</taxon>
        <taxon>Insecta</taxon>
        <taxon>Pterygota</taxon>
        <taxon>Neoptera</taxon>
        <taxon>Endopterygota</taxon>
        <taxon>Lepidoptera</taxon>
        <taxon>Glossata</taxon>
        <taxon>Ditrysia</taxon>
        <taxon>Tineoidea</taxon>
        <taxon>Psychidae</taxon>
        <taxon>Oiketicinae</taxon>
        <taxon>Eumeta</taxon>
    </lineage>
</organism>